<dbReference type="Proteomes" id="UP000244005">
    <property type="component" value="Unassembled WGS sequence"/>
</dbReference>
<gene>
    <name evidence="2" type="ORF">MARPO_0072s0106</name>
</gene>
<feature type="region of interest" description="Disordered" evidence="1">
    <location>
        <begin position="81"/>
        <end position="100"/>
    </location>
</feature>
<evidence type="ECO:0000313" key="2">
    <source>
        <dbReference type="EMBL" id="PTQ35373.1"/>
    </source>
</evidence>
<organism evidence="2 3">
    <name type="scientific">Marchantia polymorpha</name>
    <name type="common">Common liverwort</name>
    <name type="synonym">Marchantia aquatica</name>
    <dbReference type="NCBI Taxonomy" id="3197"/>
    <lineage>
        <taxon>Eukaryota</taxon>
        <taxon>Viridiplantae</taxon>
        <taxon>Streptophyta</taxon>
        <taxon>Embryophyta</taxon>
        <taxon>Marchantiophyta</taxon>
        <taxon>Marchantiopsida</taxon>
        <taxon>Marchantiidae</taxon>
        <taxon>Marchantiales</taxon>
        <taxon>Marchantiaceae</taxon>
        <taxon>Marchantia</taxon>
    </lineage>
</organism>
<dbReference type="AlphaFoldDB" id="A0A2R6WNF4"/>
<proteinExistence type="predicted"/>
<evidence type="ECO:0000256" key="1">
    <source>
        <dbReference type="SAM" id="MobiDB-lite"/>
    </source>
</evidence>
<sequence length="100" mass="10946">MEGNERKFPNVDCQFFNWQPARSGEGVKYIECACSLGSYERVPRGRGAEGPRLEGGWAGAKVVLLALMMGELLFANPAEIRPRPADSRVTPNDLTHAGAR</sequence>
<name>A0A2R6WNF4_MARPO</name>
<keyword evidence="3" id="KW-1185">Reference proteome</keyword>
<evidence type="ECO:0000313" key="3">
    <source>
        <dbReference type="Proteomes" id="UP000244005"/>
    </source>
</evidence>
<dbReference type="EMBL" id="KZ772744">
    <property type="protein sequence ID" value="PTQ35373.1"/>
    <property type="molecule type" value="Genomic_DNA"/>
</dbReference>
<accession>A0A2R6WNF4</accession>
<reference evidence="3" key="1">
    <citation type="journal article" date="2017" name="Cell">
        <title>Insights into land plant evolution garnered from the Marchantia polymorpha genome.</title>
        <authorList>
            <person name="Bowman J.L."/>
            <person name="Kohchi T."/>
            <person name="Yamato K.T."/>
            <person name="Jenkins J."/>
            <person name="Shu S."/>
            <person name="Ishizaki K."/>
            <person name="Yamaoka S."/>
            <person name="Nishihama R."/>
            <person name="Nakamura Y."/>
            <person name="Berger F."/>
            <person name="Adam C."/>
            <person name="Aki S.S."/>
            <person name="Althoff F."/>
            <person name="Araki T."/>
            <person name="Arteaga-Vazquez M.A."/>
            <person name="Balasubrmanian S."/>
            <person name="Barry K."/>
            <person name="Bauer D."/>
            <person name="Boehm C.R."/>
            <person name="Briginshaw L."/>
            <person name="Caballero-Perez J."/>
            <person name="Catarino B."/>
            <person name="Chen F."/>
            <person name="Chiyoda S."/>
            <person name="Chovatia M."/>
            <person name="Davies K.M."/>
            <person name="Delmans M."/>
            <person name="Demura T."/>
            <person name="Dierschke T."/>
            <person name="Dolan L."/>
            <person name="Dorantes-Acosta A.E."/>
            <person name="Eklund D.M."/>
            <person name="Florent S.N."/>
            <person name="Flores-Sandoval E."/>
            <person name="Fujiyama A."/>
            <person name="Fukuzawa H."/>
            <person name="Galik B."/>
            <person name="Grimanelli D."/>
            <person name="Grimwood J."/>
            <person name="Grossniklaus U."/>
            <person name="Hamada T."/>
            <person name="Haseloff J."/>
            <person name="Hetherington A.J."/>
            <person name="Higo A."/>
            <person name="Hirakawa Y."/>
            <person name="Hundley H.N."/>
            <person name="Ikeda Y."/>
            <person name="Inoue K."/>
            <person name="Inoue S.I."/>
            <person name="Ishida S."/>
            <person name="Jia Q."/>
            <person name="Kakita M."/>
            <person name="Kanazawa T."/>
            <person name="Kawai Y."/>
            <person name="Kawashima T."/>
            <person name="Kennedy M."/>
            <person name="Kinose K."/>
            <person name="Kinoshita T."/>
            <person name="Kohara Y."/>
            <person name="Koide E."/>
            <person name="Komatsu K."/>
            <person name="Kopischke S."/>
            <person name="Kubo M."/>
            <person name="Kyozuka J."/>
            <person name="Lagercrantz U."/>
            <person name="Lin S.S."/>
            <person name="Lindquist E."/>
            <person name="Lipzen A.M."/>
            <person name="Lu C.W."/>
            <person name="De Luna E."/>
            <person name="Martienssen R.A."/>
            <person name="Minamino N."/>
            <person name="Mizutani M."/>
            <person name="Mizutani M."/>
            <person name="Mochizuki N."/>
            <person name="Monte I."/>
            <person name="Mosher R."/>
            <person name="Nagasaki H."/>
            <person name="Nakagami H."/>
            <person name="Naramoto S."/>
            <person name="Nishitani K."/>
            <person name="Ohtani M."/>
            <person name="Okamoto T."/>
            <person name="Okumura M."/>
            <person name="Phillips J."/>
            <person name="Pollak B."/>
            <person name="Reinders A."/>
            <person name="Rovekamp M."/>
            <person name="Sano R."/>
            <person name="Sawa S."/>
            <person name="Schmid M.W."/>
            <person name="Shirakawa M."/>
            <person name="Solano R."/>
            <person name="Spunde A."/>
            <person name="Suetsugu N."/>
            <person name="Sugano S."/>
            <person name="Sugiyama A."/>
            <person name="Sun R."/>
            <person name="Suzuki Y."/>
            <person name="Takenaka M."/>
            <person name="Takezawa D."/>
            <person name="Tomogane H."/>
            <person name="Tsuzuki M."/>
            <person name="Ueda T."/>
            <person name="Umeda M."/>
            <person name="Ward J.M."/>
            <person name="Watanabe Y."/>
            <person name="Yazaki K."/>
            <person name="Yokoyama R."/>
            <person name="Yoshitake Y."/>
            <person name="Yotsui I."/>
            <person name="Zachgo S."/>
            <person name="Schmutz J."/>
        </authorList>
    </citation>
    <scope>NUCLEOTIDE SEQUENCE [LARGE SCALE GENOMIC DNA]</scope>
    <source>
        <strain evidence="3">Tak-1</strain>
    </source>
</reference>
<protein>
    <submittedName>
        <fullName evidence="2">Uncharacterized protein</fullName>
    </submittedName>
</protein>